<evidence type="ECO:0000313" key="2">
    <source>
        <dbReference type="Proteomes" id="UP000316905"/>
    </source>
</evidence>
<organism evidence="1 2">
    <name type="scientific">Pseudomonas duriflava</name>
    <dbReference type="NCBI Taxonomy" id="459528"/>
    <lineage>
        <taxon>Bacteria</taxon>
        <taxon>Pseudomonadati</taxon>
        <taxon>Pseudomonadota</taxon>
        <taxon>Gammaproteobacteria</taxon>
        <taxon>Pseudomonadales</taxon>
        <taxon>Pseudomonadaceae</taxon>
        <taxon>Pseudomonas</taxon>
    </lineage>
</organism>
<name>A0A562QC12_9PSED</name>
<dbReference type="RefSeq" id="WP_145141508.1">
    <property type="nucleotide sequence ID" value="NZ_VLKY01000006.1"/>
</dbReference>
<reference evidence="1 2" key="1">
    <citation type="journal article" date="2015" name="Stand. Genomic Sci.">
        <title>Genomic Encyclopedia of Bacterial and Archaeal Type Strains, Phase III: the genomes of soil and plant-associated and newly described type strains.</title>
        <authorList>
            <person name="Whitman W.B."/>
            <person name="Woyke T."/>
            <person name="Klenk H.P."/>
            <person name="Zhou Y."/>
            <person name="Lilburn T.G."/>
            <person name="Beck B.J."/>
            <person name="De Vos P."/>
            <person name="Vandamme P."/>
            <person name="Eisen J.A."/>
            <person name="Garrity G."/>
            <person name="Hugenholtz P."/>
            <person name="Kyrpides N.C."/>
        </authorList>
    </citation>
    <scope>NUCLEOTIDE SEQUENCE [LARGE SCALE GENOMIC DNA]</scope>
    <source>
        <strain evidence="1 2">CGMCC 1.6858</strain>
    </source>
</reference>
<dbReference type="EMBL" id="VLKY01000006">
    <property type="protein sequence ID" value="TWI54297.1"/>
    <property type="molecule type" value="Genomic_DNA"/>
</dbReference>
<dbReference type="OrthoDB" id="6914473at2"/>
<comment type="caution">
    <text evidence="1">The sequence shown here is derived from an EMBL/GenBank/DDBJ whole genome shotgun (WGS) entry which is preliminary data.</text>
</comment>
<dbReference type="AlphaFoldDB" id="A0A562QC12"/>
<evidence type="ECO:0000313" key="1">
    <source>
        <dbReference type="EMBL" id="TWI54297.1"/>
    </source>
</evidence>
<accession>A0A562QC12</accession>
<sequence length="60" mass="6995">MDIHVEEQETEAVWVVKLNDIPIRFHTKHEADLFVSQLETRISALRDSTTVQFEETNEPA</sequence>
<protein>
    <submittedName>
        <fullName evidence="1">Uncharacterized protein</fullName>
    </submittedName>
</protein>
<dbReference type="Proteomes" id="UP000316905">
    <property type="component" value="Unassembled WGS sequence"/>
</dbReference>
<proteinExistence type="predicted"/>
<gene>
    <name evidence="1" type="ORF">IQ22_02160</name>
</gene>
<keyword evidence="2" id="KW-1185">Reference proteome</keyword>